<feature type="active site" description="Nucleophile" evidence="8">
    <location>
        <position position="33"/>
    </location>
</feature>
<dbReference type="Proteomes" id="UP000230405">
    <property type="component" value="Unassembled WGS sequence"/>
</dbReference>
<evidence type="ECO:0000313" key="12">
    <source>
        <dbReference type="Proteomes" id="UP000230405"/>
    </source>
</evidence>
<dbReference type="GO" id="GO:0005737">
    <property type="term" value="C:cytoplasm"/>
    <property type="evidence" value="ECO:0007669"/>
    <property type="project" value="TreeGrafter"/>
</dbReference>
<dbReference type="InterPro" id="IPR017937">
    <property type="entry name" value="Thioredoxin_CS"/>
</dbReference>
<dbReference type="PIRSF" id="PIRSF000077">
    <property type="entry name" value="Thioredoxin"/>
    <property type="match status" value="1"/>
</dbReference>
<dbReference type="PROSITE" id="PS00194">
    <property type="entry name" value="THIOREDOXIN_1"/>
    <property type="match status" value="1"/>
</dbReference>
<evidence type="ECO:0000256" key="8">
    <source>
        <dbReference type="PIRSR" id="PIRSR000077-1"/>
    </source>
</evidence>
<keyword evidence="2" id="KW-0813">Transport</keyword>
<evidence type="ECO:0000256" key="9">
    <source>
        <dbReference type="PIRSR" id="PIRSR000077-4"/>
    </source>
</evidence>
<dbReference type="PANTHER" id="PTHR45663">
    <property type="entry name" value="GEO12009P1"/>
    <property type="match status" value="1"/>
</dbReference>
<feature type="site" description="Contributes to redox potential value" evidence="8">
    <location>
        <position position="32"/>
    </location>
</feature>
<evidence type="ECO:0000256" key="2">
    <source>
        <dbReference type="ARBA" id="ARBA00022448"/>
    </source>
</evidence>
<evidence type="ECO:0000256" key="7">
    <source>
        <dbReference type="PIRNR" id="PIRNR000077"/>
    </source>
</evidence>
<dbReference type="Gene3D" id="3.40.30.10">
    <property type="entry name" value="Glutaredoxin"/>
    <property type="match status" value="1"/>
</dbReference>
<dbReference type="PROSITE" id="PS51352">
    <property type="entry name" value="THIOREDOXIN_2"/>
    <property type="match status" value="1"/>
</dbReference>
<evidence type="ECO:0000256" key="5">
    <source>
        <dbReference type="ARBA" id="ARBA00023284"/>
    </source>
</evidence>
<dbReference type="InterPro" id="IPR036249">
    <property type="entry name" value="Thioredoxin-like_sf"/>
</dbReference>
<feature type="site" description="Deprotonates C-terminal active site Cys" evidence="8">
    <location>
        <position position="24"/>
    </location>
</feature>
<dbReference type="NCBIfam" id="TIGR01068">
    <property type="entry name" value="thioredoxin"/>
    <property type="match status" value="1"/>
</dbReference>
<evidence type="ECO:0000256" key="4">
    <source>
        <dbReference type="ARBA" id="ARBA00023157"/>
    </source>
</evidence>
<dbReference type="InterPro" id="IPR005746">
    <property type="entry name" value="Thioredoxin"/>
</dbReference>
<dbReference type="FunFam" id="3.40.30.10:FF:000001">
    <property type="entry name" value="Thioredoxin"/>
    <property type="match status" value="1"/>
</dbReference>
<dbReference type="PRINTS" id="PR00421">
    <property type="entry name" value="THIOREDOXIN"/>
</dbReference>
<dbReference type="SUPFAM" id="SSF52833">
    <property type="entry name" value="Thioredoxin-like"/>
    <property type="match status" value="1"/>
</dbReference>
<gene>
    <name evidence="11" type="primary">trxA</name>
    <name evidence="11" type="ORF">COX77_04840</name>
</gene>
<reference evidence="12" key="1">
    <citation type="submission" date="2017-09" db="EMBL/GenBank/DDBJ databases">
        <title>Depth-based differentiation of microbial function through sediment-hosted aquifers and enrichment of novel symbionts in the deep terrestrial subsurface.</title>
        <authorList>
            <person name="Probst A.J."/>
            <person name="Ladd B."/>
            <person name="Jarett J.K."/>
            <person name="Geller-Mcgrath D.E."/>
            <person name="Sieber C.M.K."/>
            <person name="Emerson J.B."/>
            <person name="Anantharaman K."/>
            <person name="Thomas B.C."/>
            <person name="Malmstrom R."/>
            <person name="Stieglmeier M."/>
            <person name="Klingl A."/>
            <person name="Woyke T."/>
            <person name="Ryan C.M."/>
            <person name="Banfield J.F."/>
        </authorList>
    </citation>
    <scope>NUCLEOTIDE SEQUENCE [LARGE SCALE GENOMIC DNA]</scope>
</reference>
<feature type="disulfide bond" description="Redox-active" evidence="9">
    <location>
        <begin position="30"/>
        <end position="33"/>
    </location>
</feature>
<evidence type="ECO:0000256" key="3">
    <source>
        <dbReference type="ARBA" id="ARBA00022982"/>
    </source>
</evidence>
<keyword evidence="3" id="KW-0249">Electron transport</keyword>
<dbReference type="EMBL" id="PFPO01000091">
    <property type="protein sequence ID" value="PIZ98381.1"/>
    <property type="molecule type" value="Genomic_DNA"/>
</dbReference>
<keyword evidence="4 9" id="KW-1015">Disulfide bond</keyword>
<sequence>MAEHVTDQNFQQEVLQAKIPVFVDFYATWCGPCKMMSPVIDELSKEYEGKIKIVKLDVDANQTTAQQYQVMSIPTMFIFKNGQIVQQLVGYQDKSKLKEKLDNLK</sequence>
<keyword evidence="5 9" id="KW-0676">Redox-active center</keyword>
<comment type="similarity">
    <text evidence="1 7">Belongs to the thioredoxin family.</text>
</comment>
<dbReference type="InterPro" id="IPR013766">
    <property type="entry name" value="Thioredoxin_domain"/>
</dbReference>
<feature type="site" description="Contributes to redox potential value" evidence="8">
    <location>
        <position position="31"/>
    </location>
</feature>
<dbReference type="GO" id="GO:0015035">
    <property type="term" value="F:protein-disulfide reductase activity"/>
    <property type="evidence" value="ECO:0007669"/>
    <property type="project" value="UniProtKB-UniRule"/>
</dbReference>
<dbReference type="Pfam" id="PF00085">
    <property type="entry name" value="Thioredoxin"/>
    <property type="match status" value="1"/>
</dbReference>
<comment type="caution">
    <text evidence="11">The sequence shown here is derived from an EMBL/GenBank/DDBJ whole genome shotgun (WGS) entry which is preliminary data.</text>
</comment>
<protein>
    <recommendedName>
        <fullName evidence="6 7">Thioredoxin</fullName>
    </recommendedName>
</protein>
<proteinExistence type="inferred from homology"/>
<accession>A0A2M7VD89</accession>
<evidence type="ECO:0000256" key="1">
    <source>
        <dbReference type="ARBA" id="ARBA00008987"/>
    </source>
</evidence>
<evidence type="ECO:0000256" key="6">
    <source>
        <dbReference type="NCBIfam" id="TIGR01068"/>
    </source>
</evidence>
<evidence type="ECO:0000313" key="11">
    <source>
        <dbReference type="EMBL" id="PIZ98381.1"/>
    </source>
</evidence>
<feature type="active site" description="Nucleophile" evidence="8">
    <location>
        <position position="30"/>
    </location>
</feature>
<dbReference type="PANTHER" id="PTHR45663:SF11">
    <property type="entry name" value="GEO12009P1"/>
    <property type="match status" value="1"/>
</dbReference>
<feature type="domain" description="Thioredoxin" evidence="10">
    <location>
        <begin position="1"/>
        <end position="105"/>
    </location>
</feature>
<organism evidence="11 12">
    <name type="scientific">Candidatus Komeilibacteria bacterium CG_4_10_14_0_2_um_filter_37_10</name>
    <dbReference type="NCBI Taxonomy" id="1974470"/>
    <lineage>
        <taxon>Bacteria</taxon>
        <taxon>Candidatus Komeiliibacteriota</taxon>
    </lineage>
</organism>
<evidence type="ECO:0000259" key="10">
    <source>
        <dbReference type="PROSITE" id="PS51352"/>
    </source>
</evidence>
<dbReference type="AlphaFoldDB" id="A0A2M7VD89"/>
<name>A0A2M7VD89_9BACT</name>
<dbReference type="CDD" id="cd02947">
    <property type="entry name" value="TRX_family"/>
    <property type="match status" value="1"/>
</dbReference>